<dbReference type="UniPathway" id="UPA00299"/>
<dbReference type="GO" id="GO:0046872">
    <property type="term" value="F:metal ion binding"/>
    <property type="evidence" value="ECO:0007669"/>
    <property type="project" value="UniProtKB-KW"/>
</dbReference>
<keyword evidence="3 4" id="KW-0378">Hydrolase</keyword>
<dbReference type="NCBIfam" id="TIGR00685">
    <property type="entry name" value="T6PP"/>
    <property type="match status" value="1"/>
</dbReference>
<keyword evidence="4" id="KW-0460">Magnesium</keyword>
<comment type="function">
    <text evidence="4">Removes the phosphate from trehalose 6-phosphate to produce free trehalose.</text>
</comment>
<dbReference type="CDD" id="cd01627">
    <property type="entry name" value="HAD_TPP"/>
    <property type="match status" value="1"/>
</dbReference>
<evidence type="ECO:0000256" key="1">
    <source>
        <dbReference type="ARBA" id="ARBA00005199"/>
    </source>
</evidence>
<dbReference type="Proteomes" id="UP000177230">
    <property type="component" value="Unassembled WGS sequence"/>
</dbReference>
<evidence type="ECO:0000256" key="2">
    <source>
        <dbReference type="ARBA" id="ARBA00008770"/>
    </source>
</evidence>
<evidence type="ECO:0000313" key="6">
    <source>
        <dbReference type="Proteomes" id="UP000177230"/>
    </source>
</evidence>
<gene>
    <name evidence="5" type="ORF">A2024_06320</name>
</gene>
<dbReference type="EC" id="3.1.3.12" evidence="4"/>
<dbReference type="InterPro" id="IPR036412">
    <property type="entry name" value="HAD-like_sf"/>
</dbReference>
<dbReference type="InterPro" id="IPR023214">
    <property type="entry name" value="HAD_sf"/>
</dbReference>
<keyword evidence="4" id="KW-0479">Metal-binding</keyword>
<protein>
    <recommendedName>
        <fullName evidence="4">Trehalose 6-phosphate phosphatase</fullName>
        <ecNumber evidence="4">3.1.3.12</ecNumber>
    </recommendedName>
</protein>
<proteinExistence type="inferred from homology"/>
<dbReference type="Pfam" id="PF02358">
    <property type="entry name" value="Trehalose_PPase"/>
    <property type="match status" value="1"/>
</dbReference>
<dbReference type="EMBL" id="MFFM01000017">
    <property type="protein sequence ID" value="OGF13452.1"/>
    <property type="molecule type" value="Genomic_DNA"/>
</dbReference>
<evidence type="ECO:0000313" key="5">
    <source>
        <dbReference type="EMBL" id="OGF13452.1"/>
    </source>
</evidence>
<comment type="similarity">
    <text evidence="2 4">Belongs to the trehalose phosphatase family.</text>
</comment>
<organism evidence="5 6">
    <name type="scientific">Candidatus Edwardsbacteria bacterium GWF2_54_11</name>
    <dbReference type="NCBI Taxonomy" id="1817851"/>
    <lineage>
        <taxon>Bacteria</taxon>
        <taxon>Candidatus Edwardsiibacteriota</taxon>
    </lineage>
</organism>
<comment type="pathway">
    <text evidence="1 4">Glycan biosynthesis; trehalose biosynthesis.</text>
</comment>
<dbReference type="InterPro" id="IPR044651">
    <property type="entry name" value="OTSB-like"/>
</dbReference>
<dbReference type="InterPro" id="IPR006379">
    <property type="entry name" value="HAD-SF_hydro_IIB"/>
</dbReference>
<reference evidence="5 6" key="1">
    <citation type="journal article" date="2016" name="Nat. Commun.">
        <title>Thousands of microbial genomes shed light on interconnected biogeochemical processes in an aquifer system.</title>
        <authorList>
            <person name="Anantharaman K."/>
            <person name="Brown C.T."/>
            <person name="Hug L.A."/>
            <person name="Sharon I."/>
            <person name="Castelle C.J."/>
            <person name="Probst A.J."/>
            <person name="Thomas B.C."/>
            <person name="Singh A."/>
            <person name="Wilkins M.J."/>
            <person name="Karaoz U."/>
            <person name="Brodie E.L."/>
            <person name="Williams K.H."/>
            <person name="Hubbard S.S."/>
            <person name="Banfield J.F."/>
        </authorList>
    </citation>
    <scope>NUCLEOTIDE SEQUENCE [LARGE SCALE GENOMIC DNA]</scope>
</reference>
<comment type="caution">
    <text evidence="5">The sequence shown here is derived from an EMBL/GenBank/DDBJ whole genome shotgun (WGS) entry which is preliminary data.</text>
</comment>
<dbReference type="Gene3D" id="3.40.50.1000">
    <property type="entry name" value="HAD superfamily/HAD-like"/>
    <property type="match status" value="1"/>
</dbReference>
<evidence type="ECO:0000256" key="3">
    <source>
        <dbReference type="ARBA" id="ARBA00022801"/>
    </source>
</evidence>
<accession>A0A1F5RGB5</accession>
<dbReference type="SUPFAM" id="SSF56784">
    <property type="entry name" value="HAD-like"/>
    <property type="match status" value="1"/>
</dbReference>
<dbReference type="PANTHER" id="PTHR43768:SF3">
    <property type="entry name" value="TREHALOSE 6-PHOSPHATE PHOSPHATASE"/>
    <property type="match status" value="1"/>
</dbReference>
<dbReference type="AlphaFoldDB" id="A0A1F5RGB5"/>
<comment type="catalytic activity">
    <reaction evidence="4">
        <text>alpha,alpha-trehalose 6-phosphate + H2O = alpha,alpha-trehalose + phosphate</text>
        <dbReference type="Rhea" id="RHEA:23420"/>
        <dbReference type="ChEBI" id="CHEBI:15377"/>
        <dbReference type="ChEBI" id="CHEBI:16551"/>
        <dbReference type="ChEBI" id="CHEBI:43474"/>
        <dbReference type="ChEBI" id="CHEBI:58429"/>
        <dbReference type="EC" id="3.1.3.12"/>
    </reaction>
</comment>
<comment type="cofactor">
    <cofactor evidence="4">
        <name>Mg(2+)</name>
        <dbReference type="ChEBI" id="CHEBI:18420"/>
    </cofactor>
</comment>
<dbReference type="NCBIfam" id="TIGR01484">
    <property type="entry name" value="HAD-SF-IIB"/>
    <property type="match status" value="1"/>
</dbReference>
<dbReference type="InterPro" id="IPR003337">
    <property type="entry name" value="Trehalose_PPase"/>
</dbReference>
<dbReference type="GO" id="GO:0005992">
    <property type="term" value="P:trehalose biosynthetic process"/>
    <property type="evidence" value="ECO:0007669"/>
    <property type="project" value="UniProtKB-UniPathway"/>
</dbReference>
<name>A0A1F5RGB5_9BACT</name>
<sequence>MILLLLDFDGTLAPIRPHPEMARLSAGTLKLLDRLGRSSDIMLAIISGRKLAELKKLVPVRGIYYAGCHGLEISGPGLKFTHPRARAAIPHLKALLKDLKNLKSKLPGVLIEDKGLSVALHFRNVAGEYIPYINEHVSGLGKKYPRLLCQPGRKVYDFRPNVSWDKGRAVKLLLNRLGYKRPFPVYIGDDTTDEDAFRALRGIGLTLLVDNREKPQGLTAAEFRLASTSKVQTFLRSLI</sequence>
<dbReference type="PANTHER" id="PTHR43768">
    <property type="entry name" value="TREHALOSE 6-PHOSPHATE PHOSPHATASE"/>
    <property type="match status" value="1"/>
</dbReference>
<evidence type="ECO:0000256" key="4">
    <source>
        <dbReference type="RuleBase" id="RU361117"/>
    </source>
</evidence>
<dbReference type="GO" id="GO:0004805">
    <property type="term" value="F:trehalose-phosphatase activity"/>
    <property type="evidence" value="ECO:0007669"/>
    <property type="project" value="UniProtKB-EC"/>
</dbReference>
<dbReference type="Gene3D" id="3.30.70.1020">
    <property type="entry name" value="Trehalose-6-phosphate phosphatase related protein, domain 2"/>
    <property type="match status" value="1"/>
</dbReference>